<dbReference type="EMBL" id="JAHFXF010000246">
    <property type="protein sequence ID" value="KAG9691999.1"/>
    <property type="molecule type" value="Genomic_DNA"/>
</dbReference>
<comment type="caution">
    <text evidence="2">The sequence shown here is derived from an EMBL/GenBank/DDBJ whole genome shotgun (WGS) entry which is preliminary data.</text>
</comment>
<dbReference type="AlphaFoldDB" id="A0A9P8EKI3"/>
<proteinExistence type="predicted"/>
<evidence type="ECO:0000259" key="1">
    <source>
        <dbReference type="Pfam" id="PF17111"/>
    </source>
</evidence>
<feature type="non-terminal residue" evidence="2">
    <location>
        <position position="1"/>
    </location>
</feature>
<organism evidence="2 3">
    <name type="scientific">Aureobasidium melanogenum</name>
    <name type="common">Aureobasidium pullulans var. melanogenum</name>
    <dbReference type="NCBI Taxonomy" id="46634"/>
    <lineage>
        <taxon>Eukaryota</taxon>
        <taxon>Fungi</taxon>
        <taxon>Dikarya</taxon>
        <taxon>Ascomycota</taxon>
        <taxon>Pezizomycotina</taxon>
        <taxon>Dothideomycetes</taxon>
        <taxon>Dothideomycetidae</taxon>
        <taxon>Dothideales</taxon>
        <taxon>Saccotheciaceae</taxon>
        <taxon>Aureobasidium</taxon>
    </lineage>
</organism>
<accession>A0A9P8EKI3</accession>
<protein>
    <recommendedName>
        <fullName evidence="1">Azaphilone pigments biosynthesis cluster protein L N-terminal domain-containing protein</fullName>
    </recommendedName>
</protein>
<sequence length="340" mass="37069">MAEALGIASAILAIVEFAFTTSTKLYEQISSLESHPETVSKLQSDLVTLAALLETLQAQLAAESTASDGATQNKHRLDPIKRPLLEIGKACEALEVMLKGCAVETTKPREVVKKWLKMQYNGKSIDETRSLVASYKSTLAIALEVVNLHDREQSQRNLEELQKRIGALKKSLDWKIDDVKDALEDSNTERQVQLEKDHKALSDALLFCNQALLAAQQTKPLPDMTLNDNEATDGSHLYVGANAYDGTYNFSASRNKAATGSFGVIGVYDIESIKAMSEAAPMAASRMSKLALQTASDIHNGVGSNFLSATTWTRLQSVADDQTLQADFASPPESRIHNLN</sequence>
<reference evidence="2" key="1">
    <citation type="journal article" date="2021" name="J Fungi (Basel)">
        <title>Virulence traits and population genomics of the black yeast Aureobasidium melanogenum.</title>
        <authorList>
            <person name="Cernosa A."/>
            <person name="Sun X."/>
            <person name="Gostincar C."/>
            <person name="Fang C."/>
            <person name="Gunde-Cimerman N."/>
            <person name="Song Z."/>
        </authorList>
    </citation>
    <scope>NUCLEOTIDE SEQUENCE</scope>
    <source>
        <strain evidence="2">EXF-9911</strain>
    </source>
</reference>
<evidence type="ECO:0000313" key="2">
    <source>
        <dbReference type="EMBL" id="KAG9691999.1"/>
    </source>
</evidence>
<dbReference type="OrthoDB" id="5068804at2759"/>
<dbReference type="Proteomes" id="UP000779574">
    <property type="component" value="Unassembled WGS sequence"/>
</dbReference>
<reference evidence="2" key="2">
    <citation type="submission" date="2021-08" db="EMBL/GenBank/DDBJ databases">
        <authorList>
            <person name="Gostincar C."/>
            <person name="Sun X."/>
            <person name="Song Z."/>
            <person name="Gunde-Cimerman N."/>
        </authorList>
    </citation>
    <scope>NUCLEOTIDE SEQUENCE</scope>
    <source>
        <strain evidence="2">EXF-9911</strain>
    </source>
</reference>
<gene>
    <name evidence="2" type="ORF">KCU76_g7024</name>
</gene>
<name>A0A9P8EKI3_AURME</name>
<evidence type="ECO:0000313" key="3">
    <source>
        <dbReference type="Proteomes" id="UP000779574"/>
    </source>
</evidence>
<dbReference type="InterPro" id="IPR031348">
    <property type="entry name" value="PigL_N"/>
</dbReference>
<feature type="domain" description="Azaphilone pigments biosynthesis cluster protein L N-terminal" evidence="1">
    <location>
        <begin position="2"/>
        <end position="200"/>
    </location>
</feature>
<dbReference type="Pfam" id="PF17111">
    <property type="entry name" value="PigL_N"/>
    <property type="match status" value="1"/>
</dbReference>